<evidence type="ECO:0000313" key="2">
    <source>
        <dbReference type="EMBL" id="SUZ11210.1"/>
    </source>
</evidence>
<dbReference type="Pfam" id="PF12855">
    <property type="entry name" value="Ecl1"/>
    <property type="match status" value="1"/>
</dbReference>
<evidence type="ECO:0000313" key="1">
    <source>
        <dbReference type="EMBL" id="EPQ64031.1"/>
    </source>
</evidence>
<proteinExistence type="predicted"/>
<dbReference type="InterPro" id="IPR024368">
    <property type="entry name" value="Ecl1/2/3"/>
</dbReference>
<dbReference type="HOGENOM" id="CLU_099513_1_0_1"/>
<dbReference type="AlphaFoldDB" id="A0A061HEM2"/>
<protein>
    <submittedName>
        <fullName evidence="2">Bgt-3286</fullName>
    </submittedName>
</protein>
<evidence type="ECO:0000313" key="3">
    <source>
        <dbReference type="Proteomes" id="UP000053110"/>
    </source>
</evidence>
<sequence>MTNDIDWSHSFCLACDRQTDGDVYCSEACRLAEYEAGSQPSSAASSPIYPQSGLSWPVDRLKSPIPTRKREIHKLAGVSEIYSIPFPSSPQPSPHQHATLRLDHETLKSQSSSTHLSTSDFSLLLSPTTDAGYSLVSEDSKRALQSYANAFDQSRYSRRPSTP</sequence>
<dbReference type="Proteomes" id="UP000053110">
    <property type="component" value="Unassembled WGS sequence"/>
</dbReference>
<gene>
    <name evidence="1" type="ORF">BGT96224_3286</name>
    <name evidence="2" type="ORF">BGT96224V2_LOCUS4387</name>
</gene>
<reference evidence="3" key="1">
    <citation type="journal article" date="2013" name="Nat. Genet.">
        <title>The wheat powdery mildew genome shows the unique evolution of an obligate biotroph.</title>
        <authorList>
            <person name="Wicker T."/>
            <person name="Oberhaensli S."/>
            <person name="Parlange F."/>
            <person name="Buchmann J.P."/>
            <person name="Shatalina M."/>
            <person name="Roffler S."/>
            <person name="Ben-David R."/>
            <person name="Dolezel J."/>
            <person name="Simkova H."/>
            <person name="Schulze-Lefert P."/>
            <person name="Spanu P.D."/>
            <person name="Bruggmann R."/>
            <person name="Amselem J."/>
            <person name="Quesneville H."/>
            <person name="Ver Loren van Themaat E."/>
            <person name="Paape T."/>
            <person name="Shimizu K.K."/>
            <person name="Keller B."/>
        </authorList>
    </citation>
    <scope>NUCLEOTIDE SEQUENCE [LARGE SCALE GENOMIC DNA]</scope>
    <source>
        <strain evidence="3">96224</strain>
    </source>
</reference>
<reference evidence="1" key="2">
    <citation type="submission" date="2013-01" db="EMBL/GenBank/DDBJ databases">
        <title>The wheat powdery mildew genome reveals unique evolution of an obligate biotroph.</title>
        <authorList>
            <person name="Oberhaensli S."/>
            <person name="Wicker T."/>
            <person name="Keller B."/>
        </authorList>
    </citation>
    <scope>NUCLEOTIDE SEQUENCE</scope>
    <source>
        <strain evidence="1">96224</strain>
    </source>
</reference>
<dbReference type="EMBL" id="KE375084">
    <property type="protein sequence ID" value="EPQ64031.1"/>
    <property type="molecule type" value="Genomic_DNA"/>
</dbReference>
<dbReference type="EMBL" id="UIGY01000115">
    <property type="protein sequence ID" value="SUZ11210.1"/>
    <property type="molecule type" value="Genomic_DNA"/>
</dbReference>
<reference evidence="2" key="3">
    <citation type="submission" date="2018-07" db="EMBL/GenBank/DDBJ databases">
        <authorList>
            <person name="Quirk P.G."/>
            <person name="Krulwich T.A."/>
        </authorList>
    </citation>
    <scope>NUCLEOTIDE SEQUENCE</scope>
    <source>
        <strain evidence="2">96224</strain>
    </source>
</reference>
<accession>A0A061HEM2</accession>
<name>A0A061HEM2_BLUGR</name>
<organism evidence="2">
    <name type="scientific">Blumeria graminis f. sp. tritici 96224</name>
    <dbReference type="NCBI Taxonomy" id="1268274"/>
    <lineage>
        <taxon>Eukaryota</taxon>
        <taxon>Fungi</taxon>
        <taxon>Dikarya</taxon>
        <taxon>Ascomycota</taxon>
        <taxon>Pezizomycotina</taxon>
        <taxon>Leotiomycetes</taxon>
        <taxon>Erysiphales</taxon>
        <taxon>Erysiphaceae</taxon>
        <taxon>Blumeria</taxon>
    </lineage>
</organism>
<dbReference type="OrthoDB" id="2563506at2759"/>